<dbReference type="Gene3D" id="3.40.50.2300">
    <property type="match status" value="1"/>
</dbReference>
<dbReference type="SUPFAM" id="SSF52172">
    <property type="entry name" value="CheY-like"/>
    <property type="match status" value="1"/>
</dbReference>
<organism evidence="4 5">
    <name type="scientific">Methylobacterium phyllostachyos</name>
    <dbReference type="NCBI Taxonomy" id="582672"/>
    <lineage>
        <taxon>Bacteria</taxon>
        <taxon>Pseudomonadati</taxon>
        <taxon>Pseudomonadota</taxon>
        <taxon>Alphaproteobacteria</taxon>
        <taxon>Hyphomicrobiales</taxon>
        <taxon>Methylobacteriaceae</taxon>
        <taxon>Methylobacterium</taxon>
    </lineage>
</organism>
<evidence type="ECO:0000313" key="5">
    <source>
        <dbReference type="Proteomes" id="UP000198704"/>
    </source>
</evidence>
<dbReference type="STRING" id="582672.SAMN05216360_105166"/>
<feature type="modified residue" description="4-aspartylphosphate" evidence="2">
    <location>
        <position position="56"/>
    </location>
</feature>
<keyword evidence="5" id="KW-1185">Reference proteome</keyword>
<gene>
    <name evidence="4" type="ORF">SAMN05216360_105166</name>
</gene>
<proteinExistence type="predicted"/>
<dbReference type="PROSITE" id="PS50110">
    <property type="entry name" value="RESPONSE_REGULATORY"/>
    <property type="match status" value="1"/>
</dbReference>
<dbReference type="OrthoDB" id="7060229at2"/>
<dbReference type="Proteomes" id="UP000198704">
    <property type="component" value="Unassembled WGS sequence"/>
</dbReference>
<sequence>MTEPLRILVVEDEALILMQIEMMLEEAGHHVVGTAMTAREAIALVRETRPELVLIDLRLGDGSSGLDVAQAVRDLGGITAAFMTANAQALSEDMAGATAVIAKPFTGTVLEESLTYLEDCVRRPPPAEFVPPGMRVAPAWLASFARMRAASPPRQGPRRG</sequence>
<dbReference type="SMART" id="SM00448">
    <property type="entry name" value="REC"/>
    <property type="match status" value="1"/>
</dbReference>
<name>A0A1G9Y5K2_9HYPH</name>
<dbReference type="InterPro" id="IPR050595">
    <property type="entry name" value="Bact_response_regulator"/>
</dbReference>
<reference evidence="5" key="1">
    <citation type="submission" date="2016-10" db="EMBL/GenBank/DDBJ databases">
        <authorList>
            <person name="Varghese N."/>
            <person name="Submissions S."/>
        </authorList>
    </citation>
    <scope>NUCLEOTIDE SEQUENCE [LARGE SCALE GENOMIC DNA]</scope>
    <source>
        <strain evidence="5">BL47</strain>
    </source>
</reference>
<accession>A0A1G9Y5K2</accession>
<dbReference type="GO" id="GO:0000160">
    <property type="term" value="P:phosphorelay signal transduction system"/>
    <property type="evidence" value="ECO:0007669"/>
    <property type="project" value="InterPro"/>
</dbReference>
<dbReference type="EMBL" id="FNHS01000005">
    <property type="protein sequence ID" value="SDN03926.1"/>
    <property type="molecule type" value="Genomic_DNA"/>
</dbReference>
<evidence type="ECO:0000256" key="2">
    <source>
        <dbReference type="PROSITE-ProRule" id="PRU00169"/>
    </source>
</evidence>
<protein>
    <submittedName>
        <fullName evidence="4">Response regulator receiver domain-containing protein</fullName>
    </submittedName>
</protein>
<dbReference type="AlphaFoldDB" id="A0A1G9Y5K2"/>
<feature type="domain" description="Response regulatory" evidence="3">
    <location>
        <begin position="6"/>
        <end position="118"/>
    </location>
</feature>
<dbReference type="InterPro" id="IPR011006">
    <property type="entry name" value="CheY-like_superfamily"/>
</dbReference>
<evidence type="ECO:0000259" key="3">
    <source>
        <dbReference type="PROSITE" id="PS50110"/>
    </source>
</evidence>
<dbReference type="PANTHER" id="PTHR44591">
    <property type="entry name" value="STRESS RESPONSE REGULATOR PROTEIN 1"/>
    <property type="match status" value="1"/>
</dbReference>
<keyword evidence="1 2" id="KW-0597">Phosphoprotein</keyword>
<dbReference type="RefSeq" id="WP_091715380.1">
    <property type="nucleotide sequence ID" value="NZ_FNHS01000005.1"/>
</dbReference>
<dbReference type="InterPro" id="IPR001789">
    <property type="entry name" value="Sig_transdc_resp-reg_receiver"/>
</dbReference>
<dbReference type="PANTHER" id="PTHR44591:SF20">
    <property type="entry name" value="PROTEIN PILH"/>
    <property type="match status" value="1"/>
</dbReference>
<dbReference type="Pfam" id="PF00072">
    <property type="entry name" value="Response_reg"/>
    <property type="match status" value="1"/>
</dbReference>
<evidence type="ECO:0000313" key="4">
    <source>
        <dbReference type="EMBL" id="SDN03926.1"/>
    </source>
</evidence>
<evidence type="ECO:0000256" key="1">
    <source>
        <dbReference type="ARBA" id="ARBA00022553"/>
    </source>
</evidence>